<dbReference type="OrthoDB" id="5343971at2"/>
<dbReference type="GO" id="GO:0016491">
    <property type="term" value="F:oxidoreductase activity"/>
    <property type="evidence" value="ECO:0007669"/>
    <property type="project" value="InterPro"/>
</dbReference>
<evidence type="ECO:0000313" key="1">
    <source>
        <dbReference type="EMBL" id="TWI90130.1"/>
    </source>
</evidence>
<keyword evidence="2" id="KW-1185">Reference proteome</keyword>
<dbReference type="PANTHER" id="PTHR40260:SF2">
    <property type="entry name" value="BLR8190 PROTEIN"/>
    <property type="match status" value="1"/>
</dbReference>
<dbReference type="EMBL" id="VLLF01000002">
    <property type="protein sequence ID" value="TWI90130.1"/>
    <property type="molecule type" value="Genomic_DNA"/>
</dbReference>
<dbReference type="NCBIfam" id="TIGR02118">
    <property type="entry name" value="EthD family reductase"/>
    <property type="match status" value="1"/>
</dbReference>
<dbReference type="PANTHER" id="PTHR40260">
    <property type="entry name" value="BLR8190 PROTEIN"/>
    <property type="match status" value="1"/>
</dbReference>
<dbReference type="RefSeq" id="WP_145341165.1">
    <property type="nucleotide sequence ID" value="NZ_SMLY01000086.1"/>
</dbReference>
<dbReference type="Proteomes" id="UP000320593">
    <property type="component" value="Unassembled WGS sequence"/>
</dbReference>
<comment type="caution">
    <text evidence="1">The sequence shown here is derived from an EMBL/GenBank/DDBJ whole genome shotgun (WGS) entry which is preliminary data.</text>
</comment>
<protein>
    <submittedName>
        <fullName evidence="1">Uncharacterized protein (TIGR02118 family)</fullName>
    </submittedName>
</protein>
<dbReference type="AlphaFoldDB" id="A0A562TBG6"/>
<dbReference type="Gene3D" id="3.30.70.100">
    <property type="match status" value="1"/>
</dbReference>
<name>A0A562TBG6_9HYPH</name>
<sequence>MAVSLQVLYPVGADTTFDYDYYTSTHMGLVEQHMGPFMTSVQACKGLSGGPDTPPEFYAIFTAVFEDQEKFSEAMAAAAPVLADIPNYTNTKPQMLIGEVIG</sequence>
<accession>A0A562TBG6</accession>
<dbReference type="InterPro" id="IPR011008">
    <property type="entry name" value="Dimeric_a/b-barrel"/>
</dbReference>
<dbReference type="SUPFAM" id="SSF54909">
    <property type="entry name" value="Dimeric alpha+beta barrel"/>
    <property type="match status" value="1"/>
</dbReference>
<organism evidence="1 2">
    <name type="scientific">Roseibium hamelinense</name>
    <dbReference type="NCBI Taxonomy" id="150831"/>
    <lineage>
        <taxon>Bacteria</taxon>
        <taxon>Pseudomonadati</taxon>
        <taxon>Pseudomonadota</taxon>
        <taxon>Alphaproteobacteria</taxon>
        <taxon>Hyphomicrobiales</taxon>
        <taxon>Stappiaceae</taxon>
        <taxon>Roseibium</taxon>
    </lineage>
</organism>
<evidence type="ECO:0000313" key="2">
    <source>
        <dbReference type="Proteomes" id="UP000320593"/>
    </source>
</evidence>
<gene>
    <name evidence="1" type="ORF">JM93_01107</name>
</gene>
<proteinExistence type="predicted"/>
<dbReference type="InterPro" id="IPR009799">
    <property type="entry name" value="EthD_dom"/>
</dbReference>
<reference evidence="1 2" key="1">
    <citation type="submission" date="2019-07" db="EMBL/GenBank/DDBJ databases">
        <title>Genomic Encyclopedia of Archaeal and Bacterial Type Strains, Phase II (KMG-II): from individual species to whole genera.</title>
        <authorList>
            <person name="Goeker M."/>
        </authorList>
    </citation>
    <scope>NUCLEOTIDE SEQUENCE [LARGE SCALE GENOMIC DNA]</scope>
    <source>
        <strain evidence="1 2">ATCC BAA-252</strain>
    </source>
</reference>